<organism evidence="2">
    <name type="scientific">marine sediment metagenome</name>
    <dbReference type="NCBI Taxonomy" id="412755"/>
    <lineage>
        <taxon>unclassified sequences</taxon>
        <taxon>metagenomes</taxon>
        <taxon>ecological metagenomes</taxon>
    </lineage>
</organism>
<reference evidence="2" key="1">
    <citation type="journal article" date="2015" name="Nature">
        <title>Complex archaea that bridge the gap between prokaryotes and eukaryotes.</title>
        <authorList>
            <person name="Spang A."/>
            <person name="Saw J.H."/>
            <person name="Jorgensen S.L."/>
            <person name="Zaremba-Niedzwiedzka K."/>
            <person name="Martijn J."/>
            <person name="Lind A.E."/>
            <person name="van Eijk R."/>
            <person name="Schleper C."/>
            <person name="Guy L."/>
            <person name="Ettema T.J."/>
        </authorList>
    </citation>
    <scope>NUCLEOTIDE SEQUENCE</scope>
</reference>
<evidence type="ECO:0000313" key="2">
    <source>
        <dbReference type="EMBL" id="KKM17087.1"/>
    </source>
</evidence>
<feature type="region of interest" description="Disordered" evidence="1">
    <location>
        <begin position="94"/>
        <end position="116"/>
    </location>
</feature>
<comment type="caution">
    <text evidence="2">The sequence shown here is derived from an EMBL/GenBank/DDBJ whole genome shotgun (WGS) entry which is preliminary data.</text>
</comment>
<sequence length="140" mass="15615">MRDPKEIDRLLSFLPYEWKENWCEAETCACLGCVNVSGNQRLIGVYDKAITTDTPISKEIYACGAISGGGMSAVPAELRIMPYLLKCGKAVDARPPEEQRLKPESPGESEDADEFHPKDNWELHAELIKEFEADDVLIKG</sequence>
<feature type="compositionally biased region" description="Basic and acidic residues" evidence="1">
    <location>
        <begin position="94"/>
        <end position="105"/>
    </location>
</feature>
<proteinExistence type="predicted"/>
<dbReference type="AlphaFoldDB" id="A0A0F9HPM7"/>
<gene>
    <name evidence="2" type="ORF">LCGC14_1679220</name>
</gene>
<feature type="non-terminal residue" evidence="2">
    <location>
        <position position="140"/>
    </location>
</feature>
<dbReference type="EMBL" id="LAZR01014528">
    <property type="protein sequence ID" value="KKM17087.1"/>
    <property type="molecule type" value="Genomic_DNA"/>
</dbReference>
<name>A0A0F9HPM7_9ZZZZ</name>
<evidence type="ECO:0000256" key="1">
    <source>
        <dbReference type="SAM" id="MobiDB-lite"/>
    </source>
</evidence>
<protein>
    <submittedName>
        <fullName evidence="2">Uncharacterized protein</fullName>
    </submittedName>
</protein>
<accession>A0A0F9HPM7</accession>